<proteinExistence type="predicted"/>
<keyword evidence="1" id="KW-1133">Transmembrane helix</keyword>
<feature type="transmembrane region" description="Helical" evidence="1">
    <location>
        <begin position="119"/>
        <end position="141"/>
    </location>
</feature>
<sequence length="158" mass="17697">MEVKPFRKELTAFVALACLTTLLMTAKSVEPHVLNFLSDRRKDLYSALLSLEATLLGFIVAVLTIALSFAASPRLAIVRASRFWPSVFRAYTRAMRWSACAAIVALTSLCFDRDKDPHLWLTSCMTTGLLFSTLAVARMLWVTERVVEILTARTPNQQ</sequence>
<feature type="transmembrane region" description="Helical" evidence="1">
    <location>
        <begin position="90"/>
        <end position="107"/>
    </location>
</feature>
<keyword evidence="3" id="KW-1185">Reference proteome</keyword>
<evidence type="ECO:0000313" key="3">
    <source>
        <dbReference type="Proteomes" id="UP001500665"/>
    </source>
</evidence>
<reference evidence="3" key="1">
    <citation type="journal article" date="2019" name="Int. J. Syst. Evol. Microbiol.">
        <title>The Global Catalogue of Microorganisms (GCM) 10K type strain sequencing project: providing services to taxonomists for standard genome sequencing and annotation.</title>
        <authorList>
            <consortium name="The Broad Institute Genomics Platform"/>
            <consortium name="The Broad Institute Genome Sequencing Center for Infectious Disease"/>
            <person name="Wu L."/>
            <person name="Ma J."/>
        </authorList>
    </citation>
    <scope>NUCLEOTIDE SEQUENCE [LARGE SCALE GENOMIC DNA]</scope>
    <source>
        <strain evidence="3">JCM 10696</strain>
    </source>
</reference>
<comment type="caution">
    <text evidence="2">The sequence shown here is derived from an EMBL/GenBank/DDBJ whole genome shotgun (WGS) entry which is preliminary data.</text>
</comment>
<dbReference type="Proteomes" id="UP001500665">
    <property type="component" value="Unassembled WGS sequence"/>
</dbReference>
<feature type="transmembrane region" description="Helical" evidence="1">
    <location>
        <begin position="44"/>
        <end position="69"/>
    </location>
</feature>
<accession>A0ABP4CKC5</accession>
<protein>
    <submittedName>
        <fullName evidence="2">Uncharacterized protein</fullName>
    </submittedName>
</protein>
<gene>
    <name evidence="2" type="ORF">GCM10009550_76380</name>
</gene>
<evidence type="ECO:0000256" key="1">
    <source>
        <dbReference type="SAM" id="Phobius"/>
    </source>
</evidence>
<keyword evidence="1" id="KW-0812">Transmembrane</keyword>
<evidence type="ECO:0000313" key="2">
    <source>
        <dbReference type="EMBL" id="GAA0969559.1"/>
    </source>
</evidence>
<organism evidence="2 3">
    <name type="scientific">Actinocorallia libanotica</name>
    <dbReference type="NCBI Taxonomy" id="46162"/>
    <lineage>
        <taxon>Bacteria</taxon>
        <taxon>Bacillati</taxon>
        <taxon>Actinomycetota</taxon>
        <taxon>Actinomycetes</taxon>
        <taxon>Streptosporangiales</taxon>
        <taxon>Thermomonosporaceae</taxon>
        <taxon>Actinocorallia</taxon>
    </lineage>
</organism>
<keyword evidence="1" id="KW-0472">Membrane</keyword>
<name>A0ABP4CKC5_9ACTN</name>
<dbReference type="EMBL" id="BAAAHH010000066">
    <property type="protein sequence ID" value="GAA0969559.1"/>
    <property type="molecule type" value="Genomic_DNA"/>
</dbReference>